<keyword evidence="2" id="KW-0614">Plasmid</keyword>
<organism evidence="2 3">
    <name type="scientific">Acetobacter oryzoeni</name>
    <dbReference type="NCBI Taxonomy" id="2500548"/>
    <lineage>
        <taxon>Bacteria</taxon>
        <taxon>Pseudomonadati</taxon>
        <taxon>Pseudomonadota</taxon>
        <taxon>Alphaproteobacteria</taxon>
        <taxon>Acetobacterales</taxon>
        <taxon>Acetobacteraceae</taxon>
        <taxon>Acetobacter</taxon>
    </lineage>
</organism>
<geneLocation type="plasmid" evidence="2 3">
    <name>unnamed1</name>
</geneLocation>
<name>A0A5B9GKT6_9PROT</name>
<evidence type="ECO:0000259" key="1">
    <source>
        <dbReference type="Pfam" id="PF18495"/>
    </source>
</evidence>
<reference evidence="2 3" key="1">
    <citation type="submission" date="2019-08" db="EMBL/GenBank/DDBJ databases">
        <title>Acetobacter oryzioeni sp. nov., isolated from Korean rice wine vinegar.</title>
        <authorList>
            <person name="Baek J.H."/>
            <person name="Kim K.H."/>
            <person name="Jeon C.O."/>
            <person name="Han D.M."/>
        </authorList>
    </citation>
    <scope>NUCLEOTIDE SEQUENCE [LARGE SCALE GENOMIC DNA]</scope>
    <source>
        <strain evidence="2 3">B6</strain>
        <plasmid evidence="2 3">unnamed1</plasmid>
    </source>
</reference>
<evidence type="ECO:0000313" key="2">
    <source>
        <dbReference type="EMBL" id="QEE86848.1"/>
    </source>
</evidence>
<proteinExistence type="predicted"/>
<dbReference type="InterPro" id="IPR041535">
    <property type="entry name" value="VbhA"/>
</dbReference>
<dbReference type="RefSeq" id="WP_116100406.1">
    <property type="nucleotide sequence ID" value="NZ_CP042809.1"/>
</dbReference>
<evidence type="ECO:0000313" key="3">
    <source>
        <dbReference type="Proteomes" id="UP000287027"/>
    </source>
</evidence>
<protein>
    <recommendedName>
        <fullName evidence="1">Antitoxin VbhA domain-containing protein</fullName>
    </recommendedName>
</protein>
<feature type="domain" description="Antitoxin VbhA" evidence="1">
    <location>
        <begin position="18"/>
        <end position="63"/>
    </location>
</feature>
<accession>A0A5B9GKT6</accession>
<keyword evidence="3" id="KW-1185">Reference proteome</keyword>
<dbReference type="Pfam" id="PF18495">
    <property type="entry name" value="VbhA"/>
    <property type="match status" value="1"/>
</dbReference>
<dbReference type="EMBL" id="CP042809">
    <property type="protein sequence ID" value="QEE86848.1"/>
    <property type="molecule type" value="Genomic_DNA"/>
</dbReference>
<dbReference type="AlphaFoldDB" id="A0A5B9GKT6"/>
<dbReference type="Proteomes" id="UP000287027">
    <property type="component" value="Plasmid unnamed1"/>
</dbReference>
<gene>
    <name evidence="2" type="ORF">EOV40_013280</name>
</gene>
<sequence>MEKTLIAQAISHEESQRRRRVVEEARSANFRQGYRHDAVLEEANERFILGLISLDDLKKEMRQAVLNNRCAFQHVRA</sequence>
<dbReference type="KEGG" id="aoy:EOV40_013280"/>